<dbReference type="FunCoup" id="A0A090LYZ0">
    <property type="interactions" value="667"/>
</dbReference>
<protein>
    <submittedName>
        <fullName evidence="2">Photosystem II Psp29, biogenesis</fullName>
    </submittedName>
</protein>
<name>A0A090LYZ0_OSTTA</name>
<evidence type="ECO:0000256" key="1">
    <source>
        <dbReference type="ARBA" id="ARBA00023054"/>
    </source>
</evidence>
<dbReference type="PANTHER" id="PTHR34793">
    <property type="entry name" value="PROTEIN THYLAKOID FORMATION 1, CHLOROPLASTIC"/>
    <property type="match status" value="1"/>
</dbReference>
<accession>A0A090LYZ0</accession>
<dbReference type="AlphaFoldDB" id="A0A090LYZ0"/>
<dbReference type="GeneID" id="34945680"/>
<reference evidence="2 3" key="2">
    <citation type="journal article" date="2014" name="BMC Genomics">
        <title>An improved genome of the model marine alga Ostreococcus tauri unfolds by assessing Illumina de novo assemblies.</title>
        <authorList>
            <person name="Blanc-Mathieu R."/>
            <person name="Verhelst B."/>
            <person name="Derelle E."/>
            <person name="Rombauts S."/>
            <person name="Bouget F.Y."/>
            <person name="Carre I."/>
            <person name="Chateau A."/>
            <person name="Eyre-Walker A."/>
            <person name="Grimsley N."/>
            <person name="Moreau H."/>
            <person name="Piegu B."/>
            <person name="Rivals E."/>
            <person name="Schackwitz W."/>
            <person name="Van de Peer Y."/>
            <person name="Piganeau G."/>
        </authorList>
    </citation>
    <scope>NUCLEOTIDE SEQUENCE [LARGE SCALE GENOMIC DNA]</scope>
    <source>
        <strain evidence="3">OTTH 0595 / CCAP 157/2 / RCC745</strain>
    </source>
</reference>
<gene>
    <name evidence="2" type="ORF">OT_ostta03g02925</name>
</gene>
<dbReference type="GO" id="GO:0010027">
    <property type="term" value="P:thylakoid membrane organization"/>
    <property type="evidence" value="ECO:0007669"/>
    <property type="project" value="TreeGrafter"/>
</dbReference>
<keyword evidence="1" id="KW-0175">Coiled coil</keyword>
<evidence type="ECO:0000313" key="3">
    <source>
        <dbReference type="Proteomes" id="UP000009170"/>
    </source>
</evidence>
<keyword evidence="3" id="KW-1185">Reference proteome</keyword>
<dbReference type="KEGG" id="ota:OT_ostta03g02925"/>
<dbReference type="Pfam" id="PF11264">
    <property type="entry name" value="ThylakoidFormat"/>
    <property type="match status" value="1"/>
</dbReference>
<sequence>MRAQLARVTAPKALGASRKAPTSARARCAAITRAQSGIYGVTVADTKRKFLEAYPYPIPSVWATVVQELLVQGHFQKYNKKSEYNELASLGFVSVYDQLFEGFPSEEEKGKIFNAFLGALDEDAVRTRADAETLGAFATSANGVEGLKENAIFAKLAAKSAEGTLLYTKYIAIGMFRMLELAKATDPAALEALVTAGGLSMSKVSGDLSMYKGLLSKLAAAKELQEEFLEREKRKTAERLAKKAEAEQKAEAEA</sequence>
<reference evidence="3" key="1">
    <citation type="journal article" date="2006" name="Proc. Natl. Acad. Sci. U.S.A.">
        <title>Genome analysis of the smallest free-living eukaryote Ostreococcus tauri unveils many unique features.</title>
        <authorList>
            <person name="Derelle E."/>
            <person name="Ferraz C."/>
            <person name="Rombauts S."/>
            <person name="Rouze P."/>
            <person name="Worden A.Z."/>
            <person name="Robbens S."/>
            <person name="Partensky F."/>
            <person name="Degroeve S."/>
            <person name="Echeynie S."/>
            <person name="Cooke R."/>
            <person name="Saeys Y."/>
            <person name="Wuyts J."/>
            <person name="Jabbari K."/>
            <person name="Bowler C."/>
            <person name="Panaud O."/>
            <person name="Piegu B."/>
            <person name="Ball S.G."/>
            <person name="Ral J.-P."/>
            <person name="Bouget F.-Y."/>
            <person name="Piganeau G."/>
            <person name="De Baets B."/>
            <person name="Picard A."/>
            <person name="Delseny M."/>
            <person name="Demaille J."/>
            <person name="Van de Peer Y."/>
            <person name="Moreau H."/>
        </authorList>
    </citation>
    <scope>NUCLEOTIDE SEQUENCE [LARGE SCALE GENOMIC DNA]</scope>
    <source>
        <strain evidence="3">OTTH 0595 / CCAP 157/2 / RCC745</strain>
    </source>
</reference>
<organism evidence="2 3">
    <name type="scientific">Ostreococcus tauri</name>
    <name type="common">Marine green alga</name>
    <dbReference type="NCBI Taxonomy" id="70448"/>
    <lineage>
        <taxon>Eukaryota</taxon>
        <taxon>Viridiplantae</taxon>
        <taxon>Chlorophyta</taxon>
        <taxon>Mamiellophyceae</taxon>
        <taxon>Mamiellales</taxon>
        <taxon>Bathycoccaceae</taxon>
        <taxon>Ostreococcus</taxon>
    </lineage>
</organism>
<dbReference type="RefSeq" id="XP_022838512.1">
    <property type="nucleotide sequence ID" value="XM_022984784.1"/>
</dbReference>
<dbReference type="STRING" id="70448.A0A090LYZ0"/>
<dbReference type="GO" id="GO:0045038">
    <property type="term" value="P:protein import into chloroplast thylakoid membrane"/>
    <property type="evidence" value="ECO:0007669"/>
    <property type="project" value="TreeGrafter"/>
</dbReference>
<dbReference type="InterPro" id="IPR017499">
    <property type="entry name" value="Thf1"/>
</dbReference>
<dbReference type="GO" id="GO:0010207">
    <property type="term" value="P:photosystem II assembly"/>
    <property type="evidence" value="ECO:0007669"/>
    <property type="project" value="InterPro"/>
</dbReference>
<dbReference type="OrthoDB" id="4812at2759"/>
<dbReference type="PANTHER" id="PTHR34793:SF1">
    <property type="entry name" value="PROTEIN THYLAKOID FORMATION 1, CHLOROPLASTIC"/>
    <property type="match status" value="1"/>
</dbReference>
<dbReference type="InParanoid" id="A0A090LYZ0"/>
<dbReference type="Proteomes" id="UP000009170">
    <property type="component" value="Unassembled WGS sequence"/>
</dbReference>
<dbReference type="GO" id="GO:0009534">
    <property type="term" value="C:chloroplast thylakoid"/>
    <property type="evidence" value="ECO:0007669"/>
    <property type="project" value="TreeGrafter"/>
</dbReference>
<dbReference type="GO" id="GO:0045037">
    <property type="term" value="P:protein import into chloroplast stroma"/>
    <property type="evidence" value="ECO:0007669"/>
    <property type="project" value="TreeGrafter"/>
</dbReference>
<comment type="caution">
    <text evidence="2">The sequence shown here is derived from an EMBL/GenBank/DDBJ whole genome shotgun (WGS) entry which is preliminary data.</text>
</comment>
<evidence type="ECO:0000313" key="2">
    <source>
        <dbReference type="EMBL" id="CEF97146.1"/>
    </source>
</evidence>
<proteinExistence type="predicted"/>
<dbReference type="EMBL" id="CAID01000003">
    <property type="protein sequence ID" value="CEF97146.1"/>
    <property type="molecule type" value="Genomic_DNA"/>
</dbReference>